<dbReference type="EMBL" id="GGFJ01013944">
    <property type="protein sequence ID" value="MBW63085.1"/>
    <property type="molecule type" value="Transcribed_RNA"/>
</dbReference>
<sequence length="75" mass="8725">MMGTPWDKFMMIICFRLRESTFCLSNVVRLCSSLSPVRSHEHGKPHPRRISSVDMCRDVNFVYLAKAKALWNSVH</sequence>
<dbReference type="AlphaFoldDB" id="A0A2M4CCX8"/>
<name>A0A2M4CCX8_9DIPT</name>
<evidence type="ECO:0000313" key="1">
    <source>
        <dbReference type="EMBL" id="MBW63085.1"/>
    </source>
</evidence>
<accession>A0A2M4CCX8</accession>
<protein>
    <submittedName>
        <fullName evidence="1">Putative secreted protein</fullName>
    </submittedName>
</protein>
<reference evidence="1" key="1">
    <citation type="submission" date="2018-01" db="EMBL/GenBank/DDBJ databases">
        <title>An insight into the sialome of Amazonian anophelines.</title>
        <authorList>
            <person name="Ribeiro J.M."/>
            <person name="Scarpassa V."/>
            <person name="Calvo E."/>
        </authorList>
    </citation>
    <scope>NUCLEOTIDE SEQUENCE</scope>
    <source>
        <tissue evidence="1">Salivary glands</tissue>
    </source>
</reference>
<organism evidence="1">
    <name type="scientific">Anopheles marajoara</name>
    <dbReference type="NCBI Taxonomy" id="58244"/>
    <lineage>
        <taxon>Eukaryota</taxon>
        <taxon>Metazoa</taxon>
        <taxon>Ecdysozoa</taxon>
        <taxon>Arthropoda</taxon>
        <taxon>Hexapoda</taxon>
        <taxon>Insecta</taxon>
        <taxon>Pterygota</taxon>
        <taxon>Neoptera</taxon>
        <taxon>Endopterygota</taxon>
        <taxon>Diptera</taxon>
        <taxon>Nematocera</taxon>
        <taxon>Culicoidea</taxon>
        <taxon>Culicidae</taxon>
        <taxon>Anophelinae</taxon>
        <taxon>Anopheles</taxon>
    </lineage>
</organism>
<proteinExistence type="predicted"/>